<evidence type="ECO:0000256" key="3">
    <source>
        <dbReference type="ARBA" id="ARBA00022723"/>
    </source>
</evidence>
<accession>A0A9X0WIX1</accession>
<feature type="domain" description="Hemerythrin-like" evidence="5">
    <location>
        <begin position="15"/>
        <end position="133"/>
    </location>
</feature>
<dbReference type="InterPro" id="IPR035938">
    <property type="entry name" value="Hemerythrin-like_sf"/>
</dbReference>
<dbReference type="Gene3D" id="1.20.120.50">
    <property type="entry name" value="Hemerythrin-like"/>
    <property type="match status" value="1"/>
</dbReference>
<protein>
    <recommendedName>
        <fullName evidence="5">Hemerythrin-like domain-containing protein</fullName>
    </recommendedName>
</protein>
<comment type="similarity">
    <text evidence="1">Belongs to the hemerythrin family.</text>
</comment>
<keyword evidence="3" id="KW-0479">Metal-binding</keyword>
<dbReference type="GO" id="GO:0005344">
    <property type="term" value="F:oxygen carrier activity"/>
    <property type="evidence" value="ECO:0007669"/>
    <property type="project" value="UniProtKB-KW"/>
</dbReference>
<organism evidence="6 7">
    <name type="scientific">Thiocapsa imhoffii</name>
    <dbReference type="NCBI Taxonomy" id="382777"/>
    <lineage>
        <taxon>Bacteria</taxon>
        <taxon>Pseudomonadati</taxon>
        <taxon>Pseudomonadota</taxon>
        <taxon>Gammaproteobacteria</taxon>
        <taxon>Chromatiales</taxon>
        <taxon>Chromatiaceae</taxon>
        <taxon>Thiocapsa</taxon>
    </lineage>
</organism>
<dbReference type="PANTHER" id="PTHR37164:SF1">
    <property type="entry name" value="BACTERIOHEMERYTHRIN"/>
    <property type="match status" value="1"/>
</dbReference>
<dbReference type="InterPro" id="IPR012312">
    <property type="entry name" value="Hemerythrin-like"/>
</dbReference>
<dbReference type="InterPro" id="IPR012827">
    <property type="entry name" value="Hemerythrin_metal-bd"/>
</dbReference>
<keyword evidence="2" id="KW-0813">Transport</keyword>
<evidence type="ECO:0000313" key="7">
    <source>
        <dbReference type="Proteomes" id="UP001138802"/>
    </source>
</evidence>
<proteinExistence type="inferred from homology"/>
<name>A0A9X0WIX1_9GAMM</name>
<reference evidence="6 7" key="1">
    <citation type="journal article" date="2020" name="Microorganisms">
        <title>Osmotic Adaptation and Compatible Solute Biosynthesis of Phototrophic Bacteria as Revealed from Genome Analyses.</title>
        <authorList>
            <person name="Imhoff J.F."/>
            <person name="Rahn T."/>
            <person name="Kunzel S."/>
            <person name="Keller A."/>
            <person name="Neulinger S.C."/>
        </authorList>
    </citation>
    <scope>NUCLEOTIDE SEQUENCE [LARGE SCALE GENOMIC DNA]</scope>
    <source>
        <strain evidence="6 7">DSM 21303</strain>
    </source>
</reference>
<dbReference type="GO" id="GO:0046872">
    <property type="term" value="F:metal ion binding"/>
    <property type="evidence" value="ECO:0007669"/>
    <property type="project" value="UniProtKB-KW"/>
</dbReference>
<evidence type="ECO:0000256" key="2">
    <source>
        <dbReference type="ARBA" id="ARBA00022621"/>
    </source>
</evidence>
<evidence type="ECO:0000256" key="1">
    <source>
        <dbReference type="ARBA" id="ARBA00010587"/>
    </source>
</evidence>
<dbReference type="InterPro" id="IPR050669">
    <property type="entry name" value="Hemerythrin"/>
</dbReference>
<dbReference type="NCBIfam" id="TIGR02481">
    <property type="entry name" value="hemeryth_dom"/>
    <property type="match status" value="1"/>
</dbReference>
<dbReference type="CDD" id="cd12107">
    <property type="entry name" value="Hemerythrin"/>
    <property type="match status" value="1"/>
</dbReference>
<dbReference type="AlphaFoldDB" id="A0A9X0WIX1"/>
<dbReference type="EMBL" id="NRSD01000013">
    <property type="protein sequence ID" value="MBK1645586.1"/>
    <property type="molecule type" value="Genomic_DNA"/>
</dbReference>
<dbReference type="Proteomes" id="UP001138802">
    <property type="component" value="Unassembled WGS sequence"/>
</dbReference>
<dbReference type="SUPFAM" id="SSF47188">
    <property type="entry name" value="Hemerythrin-like"/>
    <property type="match status" value="1"/>
</dbReference>
<comment type="caution">
    <text evidence="6">The sequence shown here is derived from an EMBL/GenBank/DDBJ whole genome shotgun (WGS) entry which is preliminary data.</text>
</comment>
<gene>
    <name evidence="6" type="ORF">CKO25_13215</name>
</gene>
<sequence>MRIPFAWHDDWALQIPVIDHEHRELVEILAAILDRFVDEDDVPEGPTHLHQALIELGEAAREHFSREEALMRAIDYEDVTEHQTEHALLMAEYTDLIRQWQIAGKQRLTVTDQQLIHDWILDHILGADRDFAKACLRQDLHPDQRARLVAVPPRPRPLRTDQTDP</sequence>
<keyword evidence="7" id="KW-1185">Reference proteome</keyword>
<keyword evidence="2" id="KW-0561">Oxygen transport</keyword>
<dbReference type="PROSITE" id="PS00550">
    <property type="entry name" value="HEMERYTHRINS"/>
    <property type="match status" value="1"/>
</dbReference>
<evidence type="ECO:0000256" key="4">
    <source>
        <dbReference type="ARBA" id="ARBA00023004"/>
    </source>
</evidence>
<dbReference type="InterPro" id="IPR016131">
    <property type="entry name" value="Haemerythrin_Fe_BS"/>
</dbReference>
<keyword evidence="4" id="KW-0408">Iron</keyword>
<dbReference type="Pfam" id="PF01814">
    <property type="entry name" value="Hemerythrin"/>
    <property type="match status" value="1"/>
</dbReference>
<dbReference type="RefSeq" id="WP_200388395.1">
    <property type="nucleotide sequence ID" value="NZ_NRSD01000013.1"/>
</dbReference>
<dbReference type="PANTHER" id="PTHR37164">
    <property type="entry name" value="BACTERIOHEMERYTHRIN"/>
    <property type="match status" value="1"/>
</dbReference>
<evidence type="ECO:0000259" key="5">
    <source>
        <dbReference type="Pfam" id="PF01814"/>
    </source>
</evidence>
<evidence type="ECO:0000313" key="6">
    <source>
        <dbReference type="EMBL" id="MBK1645586.1"/>
    </source>
</evidence>